<dbReference type="RefSeq" id="WP_103357181.1">
    <property type="nucleotide sequence ID" value="NZ_PPRF01000010.1"/>
</dbReference>
<reference evidence="2 3" key="1">
    <citation type="submission" date="2017-08" db="EMBL/GenBank/DDBJ databases">
        <title>Draft genome sequences of 64 type strains of genus Staph aureus.</title>
        <authorList>
            <person name="Cole K."/>
            <person name="Golubchik T."/>
            <person name="Russell J."/>
            <person name="Foster D."/>
            <person name="Llewelyn M."/>
            <person name="Wilson D."/>
            <person name="Crook D."/>
            <person name="Paul J."/>
        </authorList>
    </citation>
    <scope>NUCLEOTIDE SEQUENCE [LARGE SCALE GENOMIC DNA]</scope>
    <source>
        <strain evidence="2 3">DSM 21968</strain>
    </source>
</reference>
<organism evidence="2 3">
    <name type="scientific">Staphylococcus rostri</name>
    <dbReference type="NCBI Taxonomy" id="522262"/>
    <lineage>
        <taxon>Bacteria</taxon>
        <taxon>Bacillati</taxon>
        <taxon>Bacillota</taxon>
        <taxon>Bacilli</taxon>
        <taxon>Bacillales</taxon>
        <taxon>Staphylococcaceae</taxon>
        <taxon>Staphylococcus</taxon>
    </lineage>
</organism>
<protein>
    <submittedName>
        <fullName evidence="2">Uncharacterized protein</fullName>
    </submittedName>
</protein>
<sequence length="189" mass="22673">MQETHFESIVSFSQSVFAVHFLYPMILLFITYNIVNKGIEKFKHKNAKELQLDSFYREQNSDNLNELLNEWSSILFEPEKINDTSFQQKYNDMMSKTYLYGDNKSVSLLSSFQQYNYKNSDTEKVNADLDKRSLMVMMYVALIMTTLKEQYTNYKVEPEVVLKMKLQFYDEVKYLFQEYKNEINKSIKY</sequence>
<keyword evidence="1" id="KW-0472">Membrane</keyword>
<keyword evidence="3" id="KW-1185">Reference proteome</keyword>
<accession>A0A2K3YWB5</accession>
<name>A0A2K3YWB5_9STAP</name>
<keyword evidence="1" id="KW-0812">Transmembrane</keyword>
<feature type="transmembrane region" description="Helical" evidence="1">
    <location>
        <begin position="12"/>
        <end position="35"/>
    </location>
</feature>
<evidence type="ECO:0000256" key="1">
    <source>
        <dbReference type="SAM" id="Phobius"/>
    </source>
</evidence>
<gene>
    <name evidence="2" type="ORF">CD122_01090</name>
</gene>
<dbReference type="AlphaFoldDB" id="A0A2K3YWB5"/>
<proteinExistence type="predicted"/>
<dbReference type="Proteomes" id="UP000242752">
    <property type="component" value="Unassembled WGS sequence"/>
</dbReference>
<keyword evidence="1" id="KW-1133">Transmembrane helix</keyword>
<evidence type="ECO:0000313" key="2">
    <source>
        <dbReference type="EMBL" id="PNZ29896.1"/>
    </source>
</evidence>
<comment type="caution">
    <text evidence="2">The sequence shown here is derived from an EMBL/GenBank/DDBJ whole genome shotgun (WGS) entry which is preliminary data.</text>
</comment>
<evidence type="ECO:0000313" key="3">
    <source>
        <dbReference type="Proteomes" id="UP000242752"/>
    </source>
</evidence>
<dbReference type="EMBL" id="PPRF01000010">
    <property type="protein sequence ID" value="PNZ29896.1"/>
    <property type="molecule type" value="Genomic_DNA"/>
</dbReference>